<protein>
    <submittedName>
        <fullName evidence="1">[weak similarity to] virulence plasmid 28.1 kDaA protein</fullName>
    </submittedName>
</protein>
<evidence type="ECO:0000313" key="2">
    <source>
        <dbReference type="Proteomes" id="UP000198559"/>
    </source>
</evidence>
<accession>A0A1H6JYR3</accession>
<name>A0A1H6JYR3_9GAMM</name>
<reference evidence="2" key="1">
    <citation type="submission" date="2016-06" db="EMBL/GenBank/DDBJ databases">
        <authorList>
            <person name="Petersen J."/>
            <person name="Sayavedra L."/>
        </authorList>
    </citation>
    <scope>NUCLEOTIDE SEQUENCE [LARGE SCALE GENOMIC DNA]</scope>
    <source>
        <strain evidence="2">BazSymB</strain>
    </source>
</reference>
<dbReference type="Proteomes" id="UP000198559">
    <property type="component" value="Unassembled WGS sequence"/>
</dbReference>
<sequence>MTALALIKVTLTQFIDNAIEADCIEKTGDSYYATIKYSLLTDTEKSAQIIELIDASPSKELFAIIDQLLMTGANNRSLMLFANINVKHSKQFAVKNKSGAFLYKNKKDSLFLNLQSKKIKQSGIISSHLFYSTPLLTKDSFVTQDISADVSKKIFTEFLKGGYITPLTSIDGSGGFAKAFSSLVNAFLMLYGFANTDKFIQDMKVGGWTGLEKYLASMQLNNSSIREVFNIMCASPYVSKDFFVESLLDRKNIKNRESASASVYTALSYNKDKKLQI</sequence>
<dbReference type="EMBL" id="CVUD02000093">
    <property type="protein sequence ID" value="SEH67930.1"/>
    <property type="molecule type" value="Genomic_DNA"/>
</dbReference>
<proteinExistence type="predicted"/>
<organism evidence="1 2">
    <name type="scientific">Bathymodiolus azoricus thioautotrophic gill symbiont</name>
    <dbReference type="NCBI Taxonomy" id="235205"/>
    <lineage>
        <taxon>Bacteria</taxon>
        <taxon>Pseudomonadati</taxon>
        <taxon>Pseudomonadota</taxon>
        <taxon>Gammaproteobacteria</taxon>
        <taxon>sulfur-oxidizing symbionts</taxon>
    </lineage>
</organism>
<gene>
    <name evidence="1" type="ORF">BAZSYMB_SCAFFOLD00033_7</name>
</gene>
<dbReference type="AlphaFoldDB" id="A0A1H6JYR3"/>
<evidence type="ECO:0000313" key="1">
    <source>
        <dbReference type="EMBL" id="SEH67930.1"/>
    </source>
</evidence>